<gene>
    <name evidence="2" type="ORF">HNP67_001270</name>
</gene>
<dbReference type="InterPro" id="IPR011010">
    <property type="entry name" value="DNA_brk_join_enz"/>
</dbReference>
<dbReference type="Proteomes" id="UP000536100">
    <property type="component" value="Unassembled WGS sequence"/>
</dbReference>
<dbReference type="GO" id="GO:0015074">
    <property type="term" value="P:DNA integration"/>
    <property type="evidence" value="ECO:0007669"/>
    <property type="project" value="InterPro"/>
</dbReference>
<dbReference type="SUPFAM" id="SSF56349">
    <property type="entry name" value="DNA breaking-rejoining enzymes"/>
    <property type="match status" value="1"/>
</dbReference>
<proteinExistence type="predicted"/>
<dbReference type="AlphaFoldDB" id="A0A7W9ZLL2"/>
<evidence type="ECO:0000313" key="2">
    <source>
        <dbReference type="EMBL" id="MBB6213775.1"/>
    </source>
</evidence>
<evidence type="ECO:0000313" key="3">
    <source>
        <dbReference type="Proteomes" id="UP000536100"/>
    </source>
</evidence>
<comment type="caution">
    <text evidence="2">The sequence shown here is derived from an EMBL/GenBank/DDBJ whole genome shotgun (WGS) entry which is preliminary data.</text>
</comment>
<dbReference type="GO" id="GO:0003677">
    <property type="term" value="F:DNA binding"/>
    <property type="evidence" value="ECO:0007669"/>
    <property type="project" value="InterPro"/>
</dbReference>
<sequence>MQDISTFLSKTGETLYNIKVNVAKKRNVDCIREIIINYEKFEAIQTAHKNHFEEKNLDTRRTYLFQKTKHKFKDNQIDIIHISKKFKNLLKESGFKANKSLHLCRNLFISNLKSNG</sequence>
<keyword evidence="1" id="KW-0233">DNA recombination</keyword>
<dbReference type="EMBL" id="JACHFB010000009">
    <property type="protein sequence ID" value="MBB6213775.1"/>
    <property type="molecule type" value="Genomic_DNA"/>
</dbReference>
<dbReference type="InterPro" id="IPR013762">
    <property type="entry name" value="Integrase-like_cat_sf"/>
</dbReference>
<protein>
    <submittedName>
        <fullName evidence="2">Uncharacterized protein</fullName>
    </submittedName>
</protein>
<dbReference type="GO" id="GO:0006310">
    <property type="term" value="P:DNA recombination"/>
    <property type="evidence" value="ECO:0007669"/>
    <property type="project" value="UniProtKB-KW"/>
</dbReference>
<reference evidence="2 3" key="1">
    <citation type="submission" date="2020-08" db="EMBL/GenBank/DDBJ databases">
        <title>Genomic Encyclopedia of Type Strains, Phase IV (KMG-IV): sequencing the most valuable type-strain genomes for metagenomic binning, comparative biology and taxonomic classification.</title>
        <authorList>
            <person name="Goeker M."/>
        </authorList>
    </citation>
    <scope>NUCLEOTIDE SEQUENCE [LARGE SCALE GENOMIC DNA]</scope>
    <source>
        <strain evidence="2 3">DSM 17989</strain>
    </source>
</reference>
<name>A0A7W9ZLL2_9SPIR</name>
<accession>A0A7W9ZLL2</accession>
<organism evidence="2 3">
    <name type="scientific">Borreliella californiensis</name>
    <dbReference type="NCBI Taxonomy" id="373543"/>
    <lineage>
        <taxon>Bacteria</taxon>
        <taxon>Pseudomonadati</taxon>
        <taxon>Spirochaetota</taxon>
        <taxon>Spirochaetia</taxon>
        <taxon>Spirochaetales</taxon>
        <taxon>Borreliaceae</taxon>
        <taxon>Borreliella</taxon>
    </lineage>
</organism>
<dbReference type="Gene3D" id="1.10.443.10">
    <property type="entry name" value="Intergrase catalytic core"/>
    <property type="match status" value="1"/>
</dbReference>
<evidence type="ECO:0000256" key="1">
    <source>
        <dbReference type="ARBA" id="ARBA00023172"/>
    </source>
</evidence>